<dbReference type="Pfam" id="PF01814">
    <property type="entry name" value="Hemerythrin"/>
    <property type="match status" value="1"/>
</dbReference>
<evidence type="ECO:0000313" key="2">
    <source>
        <dbReference type="EMBL" id="CAH0014819.1"/>
    </source>
</evidence>
<name>A0A9N9UXL1_9HYPO</name>
<dbReference type="AlphaFoldDB" id="A0A9N9UXL1"/>
<organism evidence="2 3">
    <name type="scientific">Clonostachys rhizophaga</name>
    <dbReference type="NCBI Taxonomy" id="160324"/>
    <lineage>
        <taxon>Eukaryota</taxon>
        <taxon>Fungi</taxon>
        <taxon>Dikarya</taxon>
        <taxon>Ascomycota</taxon>
        <taxon>Pezizomycotina</taxon>
        <taxon>Sordariomycetes</taxon>
        <taxon>Hypocreomycetidae</taxon>
        <taxon>Hypocreales</taxon>
        <taxon>Bionectriaceae</taxon>
        <taxon>Clonostachys</taxon>
    </lineage>
</organism>
<dbReference type="InterPro" id="IPR053206">
    <property type="entry name" value="Dimeric_xanthone_biosynth"/>
</dbReference>
<protein>
    <recommendedName>
        <fullName evidence="1">Hemerythrin-like domain-containing protein</fullName>
    </recommendedName>
</protein>
<keyword evidence="3" id="KW-1185">Reference proteome</keyword>
<evidence type="ECO:0000313" key="3">
    <source>
        <dbReference type="Proteomes" id="UP000696573"/>
    </source>
</evidence>
<dbReference type="PANTHER" id="PTHR38048:SF2">
    <property type="entry name" value="HEMERYTHRIN-LIKE DOMAIN-CONTAINING PROTEIN"/>
    <property type="match status" value="1"/>
</dbReference>
<dbReference type="Gene3D" id="1.20.120.520">
    <property type="entry name" value="nmb1532 protein domain like"/>
    <property type="match status" value="1"/>
</dbReference>
<dbReference type="InterPro" id="IPR012312">
    <property type="entry name" value="Hemerythrin-like"/>
</dbReference>
<accession>A0A9N9UXL1</accession>
<dbReference type="EMBL" id="CABFNQ020000438">
    <property type="protein sequence ID" value="CAH0014819.1"/>
    <property type="molecule type" value="Genomic_DNA"/>
</dbReference>
<dbReference type="PANTHER" id="PTHR38048">
    <property type="entry name" value="EXPRESSED PROTEIN"/>
    <property type="match status" value="1"/>
</dbReference>
<gene>
    <name evidence="2" type="ORF">CRHIZ90672A_00016116</name>
</gene>
<reference evidence="2" key="1">
    <citation type="submission" date="2021-10" db="EMBL/GenBank/DDBJ databases">
        <authorList>
            <person name="Piombo E."/>
        </authorList>
    </citation>
    <scope>NUCLEOTIDE SEQUENCE</scope>
</reference>
<evidence type="ECO:0000259" key="1">
    <source>
        <dbReference type="Pfam" id="PF01814"/>
    </source>
</evidence>
<proteinExistence type="predicted"/>
<dbReference type="OrthoDB" id="58416at2759"/>
<sequence length="273" mass="31425">MLTLIIPLILSRHLRTRYLLKPRDGMCSQHDHSWPELNIPQSQHAQPSDHHAFCNYANQWYQYLHVHYSGEEKHYFPAIERLSRQGGLMSRNVDQHKAFQDGVEEFSLYVQGCLNENPDFRGNELIRIIDAFSEALIGHLNGEIETMLGLPEVGEERTAEILDIHAQAVGGVLVRTCNMPIDEQHLLIASPYNRKQGMVTRLPFAISNLDLHYDGGIRAKTFPPPEAAEPLFVIRHIGLWFHRDWWKFASCDRLGNLQPLYAVPKKSKHYRSG</sequence>
<comment type="caution">
    <text evidence="2">The sequence shown here is derived from an EMBL/GenBank/DDBJ whole genome shotgun (WGS) entry which is preliminary data.</text>
</comment>
<feature type="domain" description="Hemerythrin-like" evidence="1">
    <location>
        <begin position="50"/>
        <end position="148"/>
    </location>
</feature>
<dbReference type="Proteomes" id="UP000696573">
    <property type="component" value="Unassembled WGS sequence"/>
</dbReference>